<dbReference type="KEGG" id="pgr:PGTG_05314"/>
<organism evidence="1 2">
    <name type="scientific">Puccinia graminis f. sp. tritici (strain CRL 75-36-700-3 / race SCCL)</name>
    <name type="common">Black stem rust fungus</name>
    <dbReference type="NCBI Taxonomy" id="418459"/>
    <lineage>
        <taxon>Eukaryota</taxon>
        <taxon>Fungi</taxon>
        <taxon>Dikarya</taxon>
        <taxon>Basidiomycota</taxon>
        <taxon>Pucciniomycotina</taxon>
        <taxon>Pucciniomycetes</taxon>
        <taxon>Pucciniales</taxon>
        <taxon>Pucciniaceae</taxon>
        <taxon>Puccinia</taxon>
    </lineage>
</organism>
<dbReference type="AlphaFoldDB" id="E3K713"/>
<protein>
    <submittedName>
        <fullName evidence="1">Uncharacterized protein</fullName>
    </submittedName>
</protein>
<dbReference type="VEuPathDB" id="FungiDB:PGTG_05314"/>
<sequence>MSLGGPFKEVTTFVQLMESAASMASVSATSKKHISAVIDLQYYCVWEATNGMCNSKQSDPIEYRIAILHDSWTNTGNDEAEGYSVQSKPQKERTMSKLLISSTGLCRVHQQTIPVEVTSFAPMNLKDLDQRFKERERQRSISYRIILPVTRSEYTSLTNLNIEGTMEVEANSPASLALACSLEQAINFAEVQFGKFPL</sequence>
<dbReference type="RefSeq" id="XP_003324508.2">
    <property type="nucleotide sequence ID" value="XM_003324460.2"/>
</dbReference>
<dbReference type="Proteomes" id="UP000008783">
    <property type="component" value="Unassembled WGS sequence"/>
</dbReference>
<dbReference type="GeneID" id="10534106"/>
<reference evidence="2" key="2">
    <citation type="journal article" date="2011" name="Proc. Natl. Acad. Sci. U.S.A.">
        <title>Obligate biotrophy features unraveled by the genomic analysis of rust fungi.</title>
        <authorList>
            <person name="Duplessis S."/>
            <person name="Cuomo C.A."/>
            <person name="Lin Y.-C."/>
            <person name="Aerts A."/>
            <person name="Tisserant E."/>
            <person name="Veneault-Fourrey C."/>
            <person name="Joly D.L."/>
            <person name="Hacquard S."/>
            <person name="Amselem J."/>
            <person name="Cantarel B.L."/>
            <person name="Chiu R."/>
            <person name="Coutinho P.M."/>
            <person name="Feau N."/>
            <person name="Field M."/>
            <person name="Frey P."/>
            <person name="Gelhaye E."/>
            <person name="Goldberg J."/>
            <person name="Grabherr M.G."/>
            <person name="Kodira C.D."/>
            <person name="Kohler A."/>
            <person name="Kuees U."/>
            <person name="Lindquist E.A."/>
            <person name="Lucas S.M."/>
            <person name="Mago R."/>
            <person name="Mauceli E."/>
            <person name="Morin E."/>
            <person name="Murat C."/>
            <person name="Pangilinan J.L."/>
            <person name="Park R."/>
            <person name="Pearson M."/>
            <person name="Quesneville H."/>
            <person name="Rouhier N."/>
            <person name="Sakthikumar S."/>
            <person name="Salamov A.A."/>
            <person name="Schmutz J."/>
            <person name="Selles B."/>
            <person name="Shapiro H."/>
            <person name="Tanguay P."/>
            <person name="Tuskan G.A."/>
            <person name="Henrissat B."/>
            <person name="Van de Peer Y."/>
            <person name="Rouze P."/>
            <person name="Ellis J.G."/>
            <person name="Dodds P.N."/>
            <person name="Schein J.E."/>
            <person name="Zhong S."/>
            <person name="Hamelin R.C."/>
            <person name="Grigoriev I.V."/>
            <person name="Szabo L.J."/>
            <person name="Martin F."/>
        </authorList>
    </citation>
    <scope>NUCLEOTIDE SEQUENCE [LARGE SCALE GENOMIC DNA]</scope>
    <source>
        <strain evidence="2">CRL 75-36-700-3 / race SCCL</strain>
    </source>
</reference>
<evidence type="ECO:0000313" key="1">
    <source>
        <dbReference type="EMBL" id="EFP80089.2"/>
    </source>
</evidence>
<dbReference type="EMBL" id="DS178274">
    <property type="protein sequence ID" value="EFP80089.2"/>
    <property type="molecule type" value="Genomic_DNA"/>
</dbReference>
<proteinExistence type="predicted"/>
<gene>
    <name evidence="1" type="ORF">PGTG_05314</name>
</gene>
<dbReference type="HOGENOM" id="CLU_1378740_0_0_1"/>
<name>E3K713_PUCGT</name>
<keyword evidence="2" id="KW-1185">Reference proteome</keyword>
<reference key="1">
    <citation type="submission" date="2007-01" db="EMBL/GenBank/DDBJ databases">
        <title>The Genome Sequence of Puccinia graminis f. sp. tritici Strain CRL 75-36-700-3.</title>
        <authorList>
            <consortium name="The Broad Institute Genome Sequencing Platform"/>
            <person name="Birren B."/>
            <person name="Lander E."/>
            <person name="Galagan J."/>
            <person name="Nusbaum C."/>
            <person name="Devon K."/>
            <person name="Cuomo C."/>
            <person name="Jaffe D."/>
            <person name="Butler J."/>
            <person name="Alvarez P."/>
            <person name="Gnerre S."/>
            <person name="Grabherr M."/>
            <person name="Mauceli E."/>
            <person name="Brockman W."/>
            <person name="Young S."/>
            <person name="LaButti K."/>
            <person name="Sykes S."/>
            <person name="DeCaprio D."/>
            <person name="Crawford M."/>
            <person name="Koehrsen M."/>
            <person name="Engels R."/>
            <person name="Montgomery P."/>
            <person name="Pearson M."/>
            <person name="Howarth C."/>
            <person name="Larson L."/>
            <person name="White J."/>
            <person name="Zeng Q."/>
            <person name="Kodira C."/>
            <person name="Yandava C."/>
            <person name="Alvarado L."/>
            <person name="O'Leary S."/>
            <person name="Szabo L."/>
            <person name="Dean R."/>
            <person name="Schein J."/>
        </authorList>
    </citation>
    <scope>NUCLEOTIDE SEQUENCE</scope>
    <source>
        <strain>CRL 75-36-700-3</strain>
    </source>
</reference>
<dbReference type="OrthoDB" id="10479077at2759"/>
<evidence type="ECO:0000313" key="2">
    <source>
        <dbReference type="Proteomes" id="UP000008783"/>
    </source>
</evidence>
<dbReference type="InParanoid" id="E3K713"/>
<accession>E3K713</accession>